<evidence type="ECO:0000259" key="1">
    <source>
        <dbReference type="Pfam" id="PF13847"/>
    </source>
</evidence>
<dbReference type="EMBL" id="LQCI01000007">
    <property type="protein sequence ID" value="KZB86594.1"/>
    <property type="molecule type" value="Genomic_DNA"/>
</dbReference>
<dbReference type="GO" id="GO:0008168">
    <property type="term" value="F:methyltransferase activity"/>
    <property type="evidence" value="ECO:0007669"/>
    <property type="project" value="UniProtKB-KW"/>
</dbReference>
<name>A0A154MQK7_9PSEU</name>
<comment type="caution">
    <text evidence="2">The sequence shown here is derived from an EMBL/GenBank/DDBJ whole genome shotgun (WGS) entry which is preliminary data.</text>
</comment>
<protein>
    <submittedName>
        <fullName evidence="2">SAM-dependent methyltransferase</fullName>
    </submittedName>
</protein>
<dbReference type="InterPro" id="IPR029063">
    <property type="entry name" value="SAM-dependent_MTases_sf"/>
</dbReference>
<dbReference type="OrthoDB" id="474235at2"/>
<dbReference type="Proteomes" id="UP000076321">
    <property type="component" value="Unassembled WGS sequence"/>
</dbReference>
<proteinExistence type="predicted"/>
<dbReference type="InterPro" id="IPR025714">
    <property type="entry name" value="Methyltranfer_dom"/>
</dbReference>
<dbReference type="Proteomes" id="UP000186883">
    <property type="component" value="Unassembled WGS sequence"/>
</dbReference>
<evidence type="ECO:0000313" key="2">
    <source>
        <dbReference type="EMBL" id="KZB86594.1"/>
    </source>
</evidence>
<reference evidence="3 5" key="2">
    <citation type="submission" date="2016-11" db="EMBL/GenBank/DDBJ databases">
        <title>Genome sequencing of Amycolatopsis regifaucium.</title>
        <authorList>
            <person name="Mayilraj S."/>
            <person name="Kaur N."/>
        </authorList>
    </citation>
    <scope>NUCLEOTIDE SEQUENCE [LARGE SCALE GENOMIC DNA]</scope>
    <source>
        <strain evidence="3 5">GY080</strain>
    </source>
</reference>
<dbReference type="GO" id="GO:0032259">
    <property type="term" value="P:methylation"/>
    <property type="evidence" value="ECO:0007669"/>
    <property type="project" value="UniProtKB-KW"/>
</dbReference>
<keyword evidence="2" id="KW-0489">Methyltransferase</keyword>
<dbReference type="RefSeq" id="WP_061987980.1">
    <property type="nucleotide sequence ID" value="NZ_FOPQ01000016.1"/>
</dbReference>
<evidence type="ECO:0000313" key="4">
    <source>
        <dbReference type="Proteomes" id="UP000076321"/>
    </source>
</evidence>
<dbReference type="EMBL" id="LOBU02000031">
    <property type="protein sequence ID" value="OKA03541.1"/>
    <property type="molecule type" value="Genomic_DNA"/>
</dbReference>
<feature type="domain" description="Methyltransferase" evidence="1">
    <location>
        <begin position="37"/>
        <end position="141"/>
    </location>
</feature>
<dbReference type="Gene3D" id="3.40.50.150">
    <property type="entry name" value="Vaccinia Virus protein VP39"/>
    <property type="match status" value="1"/>
</dbReference>
<evidence type="ECO:0000313" key="3">
    <source>
        <dbReference type="EMBL" id="OKA03541.1"/>
    </source>
</evidence>
<dbReference type="SUPFAM" id="SSF53335">
    <property type="entry name" value="S-adenosyl-L-methionine-dependent methyltransferases"/>
    <property type="match status" value="1"/>
</dbReference>
<sequence length="248" mass="27053">MRRERISQLAHAHHPVASPLGDESVRRLLERGLGDEARHVLDLGCGSGEWLVRALVTYPRLRAVGVDVSESALTRARHTAQILGVADRLDLHQADAADFTSTQLFDLVLSVGAAHAFGGLLATLAAAREHLAPGGRVLAGDGFWERDPSPDAVEMLGDFTDLATTVDRVTVDGWIPVYGHVSTRHELDAYEWDWTGTLASWALDHPGDPDSSHALAAAATHREEWLRVYREAFGFVCLVLRRNSEGSV</sequence>
<evidence type="ECO:0000313" key="5">
    <source>
        <dbReference type="Proteomes" id="UP000186883"/>
    </source>
</evidence>
<accession>A0A154MQK7</accession>
<dbReference type="Pfam" id="PF13847">
    <property type="entry name" value="Methyltransf_31"/>
    <property type="match status" value="1"/>
</dbReference>
<keyword evidence="2" id="KW-0808">Transferase</keyword>
<gene>
    <name evidence="3" type="ORF">ATP06_0236180</name>
    <name evidence="2" type="ORF">AVL48_26520</name>
</gene>
<reference evidence="2 4" key="1">
    <citation type="submission" date="2015-12" db="EMBL/GenBank/DDBJ databases">
        <title>Amycolatopsis regifaucium genome sequencing and assembly.</title>
        <authorList>
            <person name="Mayilraj S."/>
        </authorList>
    </citation>
    <scope>NUCLEOTIDE SEQUENCE [LARGE SCALE GENOMIC DNA]</scope>
    <source>
        <strain evidence="2 4">GY080</strain>
    </source>
</reference>
<dbReference type="PANTHER" id="PTHR43464:SF3">
    <property type="entry name" value="SAM-DEPENDENT METHYLTRANSFERASE"/>
    <property type="match status" value="1"/>
</dbReference>
<dbReference type="CDD" id="cd02440">
    <property type="entry name" value="AdoMet_MTases"/>
    <property type="match status" value="1"/>
</dbReference>
<dbReference type="PANTHER" id="PTHR43464">
    <property type="entry name" value="METHYLTRANSFERASE"/>
    <property type="match status" value="1"/>
</dbReference>
<organism evidence="2 4">
    <name type="scientific">Amycolatopsis regifaucium</name>
    <dbReference type="NCBI Taxonomy" id="546365"/>
    <lineage>
        <taxon>Bacteria</taxon>
        <taxon>Bacillati</taxon>
        <taxon>Actinomycetota</taxon>
        <taxon>Actinomycetes</taxon>
        <taxon>Pseudonocardiales</taxon>
        <taxon>Pseudonocardiaceae</taxon>
        <taxon>Amycolatopsis</taxon>
    </lineage>
</organism>
<keyword evidence="5" id="KW-1185">Reference proteome</keyword>
<dbReference type="AlphaFoldDB" id="A0A154MQK7"/>